<organism evidence="1 2">
    <name type="scientific">Amblyomma americanum</name>
    <name type="common">Lone star tick</name>
    <dbReference type="NCBI Taxonomy" id="6943"/>
    <lineage>
        <taxon>Eukaryota</taxon>
        <taxon>Metazoa</taxon>
        <taxon>Ecdysozoa</taxon>
        <taxon>Arthropoda</taxon>
        <taxon>Chelicerata</taxon>
        <taxon>Arachnida</taxon>
        <taxon>Acari</taxon>
        <taxon>Parasitiformes</taxon>
        <taxon>Ixodida</taxon>
        <taxon>Ixodoidea</taxon>
        <taxon>Ixodidae</taxon>
        <taxon>Amblyomminae</taxon>
        <taxon>Amblyomma</taxon>
    </lineage>
</organism>
<reference evidence="1 2" key="1">
    <citation type="journal article" date="2023" name="Arcadia Sci">
        <title>De novo assembly of a long-read Amblyomma americanum tick genome.</title>
        <authorList>
            <person name="Chou S."/>
            <person name="Poskanzer K.E."/>
            <person name="Rollins M."/>
            <person name="Thuy-Boun P.S."/>
        </authorList>
    </citation>
    <scope>NUCLEOTIDE SEQUENCE [LARGE SCALE GENOMIC DNA]</scope>
    <source>
        <strain evidence="1">F_SG_1</strain>
        <tissue evidence="1">Salivary glands</tissue>
    </source>
</reference>
<evidence type="ECO:0000313" key="1">
    <source>
        <dbReference type="EMBL" id="KAK8771573.1"/>
    </source>
</evidence>
<sequence>MDEKFARDSLQIWLAGTEPELVQAVLALGKDLCKFLEQGVVLGTLRRILFEPTEQSKK</sequence>
<feature type="non-terminal residue" evidence="1">
    <location>
        <position position="58"/>
    </location>
</feature>
<dbReference type="EMBL" id="JARKHS020019571">
    <property type="protein sequence ID" value="KAK8771573.1"/>
    <property type="molecule type" value="Genomic_DNA"/>
</dbReference>
<keyword evidence="2" id="KW-1185">Reference proteome</keyword>
<accession>A0AAQ4EAA7</accession>
<gene>
    <name evidence="1" type="ORF">V5799_025184</name>
</gene>
<name>A0AAQ4EAA7_AMBAM</name>
<proteinExistence type="predicted"/>
<dbReference type="AlphaFoldDB" id="A0AAQ4EAA7"/>
<dbReference type="Proteomes" id="UP001321473">
    <property type="component" value="Unassembled WGS sequence"/>
</dbReference>
<protein>
    <submittedName>
        <fullName evidence="1">Uncharacterized protein</fullName>
    </submittedName>
</protein>
<comment type="caution">
    <text evidence="1">The sequence shown here is derived from an EMBL/GenBank/DDBJ whole genome shotgun (WGS) entry which is preliminary data.</text>
</comment>
<evidence type="ECO:0000313" key="2">
    <source>
        <dbReference type="Proteomes" id="UP001321473"/>
    </source>
</evidence>